<comment type="caution">
    <text evidence="1">The sequence shown here is derived from an EMBL/GenBank/DDBJ whole genome shotgun (WGS) entry which is preliminary data.</text>
</comment>
<gene>
    <name evidence="1" type="ORF">D9756_007028</name>
</gene>
<protein>
    <submittedName>
        <fullName evidence="1">Uncharacterized protein</fullName>
    </submittedName>
</protein>
<accession>A0A8H5FZ11</accession>
<name>A0A8H5FZ11_9AGAR</name>
<reference evidence="1 2" key="1">
    <citation type="journal article" date="2020" name="ISME J.">
        <title>Uncovering the hidden diversity of litter-decomposition mechanisms in mushroom-forming fungi.</title>
        <authorList>
            <person name="Floudas D."/>
            <person name="Bentzer J."/>
            <person name="Ahren D."/>
            <person name="Johansson T."/>
            <person name="Persson P."/>
            <person name="Tunlid A."/>
        </authorList>
    </citation>
    <scope>NUCLEOTIDE SEQUENCE [LARGE SCALE GENOMIC DNA]</scope>
    <source>
        <strain evidence="1 2">CBS 146.42</strain>
    </source>
</reference>
<dbReference type="Proteomes" id="UP000559027">
    <property type="component" value="Unassembled WGS sequence"/>
</dbReference>
<proteinExistence type="predicted"/>
<dbReference type="AlphaFoldDB" id="A0A8H5FZ11"/>
<evidence type="ECO:0000313" key="2">
    <source>
        <dbReference type="Proteomes" id="UP000559027"/>
    </source>
</evidence>
<dbReference type="OrthoDB" id="6359816at2759"/>
<keyword evidence="2" id="KW-1185">Reference proteome</keyword>
<organism evidence="1 2">
    <name type="scientific">Leucocoprinus leucothites</name>
    <dbReference type="NCBI Taxonomy" id="201217"/>
    <lineage>
        <taxon>Eukaryota</taxon>
        <taxon>Fungi</taxon>
        <taxon>Dikarya</taxon>
        <taxon>Basidiomycota</taxon>
        <taxon>Agaricomycotina</taxon>
        <taxon>Agaricomycetes</taxon>
        <taxon>Agaricomycetidae</taxon>
        <taxon>Agaricales</taxon>
        <taxon>Agaricineae</taxon>
        <taxon>Agaricaceae</taxon>
        <taxon>Leucocoprinus</taxon>
    </lineage>
</organism>
<dbReference type="EMBL" id="JAACJO010000009">
    <property type="protein sequence ID" value="KAF5354209.1"/>
    <property type="molecule type" value="Genomic_DNA"/>
</dbReference>
<sequence length="102" mass="11106">MGYPYPTALPNTKKALLRSLDTPSFVDTKVYLFASKVDGRPANPREIFAKSKLLVSSSAFLKDLLSQNTGFSNGTHCDLLECVPEEIAKLDAGAFNYDSDGD</sequence>
<evidence type="ECO:0000313" key="1">
    <source>
        <dbReference type="EMBL" id="KAF5354209.1"/>
    </source>
</evidence>